<gene>
    <name evidence="2" type="ORF">DdX_22445</name>
</gene>
<evidence type="ECO:0000313" key="2">
    <source>
        <dbReference type="EMBL" id="KAI1690503.1"/>
    </source>
</evidence>
<dbReference type="Proteomes" id="UP001201812">
    <property type="component" value="Unassembled WGS sequence"/>
</dbReference>
<feature type="region of interest" description="Disordered" evidence="1">
    <location>
        <begin position="12"/>
        <end position="31"/>
    </location>
</feature>
<comment type="caution">
    <text evidence="2">The sequence shown here is derived from an EMBL/GenBank/DDBJ whole genome shotgun (WGS) entry which is preliminary data.</text>
</comment>
<keyword evidence="3" id="KW-1185">Reference proteome</keyword>
<name>A0AAD4MDK8_9BILA</name>
<evidence type="ECO:0000313" key="3">
    <source>
        <dbReference type="Proteomes" id="UP001201812"/>
    </source>
</evidence>
<organism evidence="2 3">
    <name type="scientific">Ditylenchus destructor</name>
    <dbReference type="NCBI Taxonomy" id="166010"/>
    <lineage>
        <taxon>Eukaryota</taxon>
        <taxon>Metazoa</taxon>
        <taxon>Ecdysozoa</taxon>
        <taxon>Nematoda</taxon>
        <taxon>Chromadorea</taxon>
        <taxon>Rhabditida</taxon>
        <taxon>Tylenchina</taxon>
        <taxon>Tylenchomorpha</taxon>
        <taxon>Sphaerularioidea</taxon>
        <taxon>Anguinidae</taxon>
        <taxon>Anguininae</taxon>
        <taxon>Ditylenchus</taxon>
    </lineage>
</organism>
<dbReference type="EMBL" id="JAKKPZ010001186">
    <property type="protein sequence ID" value="KAI1690503.1"/>
    <property type="molecule type" value="Genomic_DNA"/>
</dbReference>
<proteinExistence type="predicted"/>
<accession>A0AAD4MDK8</accession>
<sequence length="263" mass="30069">MYGVVQGGRLNDSGNDWQSLPPFTRNPNHAGQKCSVDESKGFFSDPTYYSFSEMLPYLGPTVRIKKTYIYVAGDSTYNPEHIAEMESIAYLWRDGDISVLNVRNDESRIVAEDFQPILNSPTVLQCQNLLLENANFLCKDYKALYTAKVIVIDYCDDGNIDPNYLPDFLEQPGVKPIVAFLYLYRENVVNVLDRLKEDFSASVLPNAFKIVFVQQAEDEPLTEFRETNNTSGEKLELKKGLPVEYQKKYLINFDSYTLERSTV</sequence>
<reference evidence="2" key="1">
    <citation type="submission" date="2022-01" db="EMBL/GenBank/DDBJ databases">
        <title>Genome Sequence Resource for Two Populations of Ditylenchus destructor, the Migratory Endoparasitic Phytonematode.</title>
        <authorList>
            <person name="Zhang H."/>
            <person name="Lin R."/>
            <person name="Xie B."/>
        </authorList>
    </citation>
    <scope>NUCLEOTIDE SEQUENCE</scope>
    <source>
        <strain evidence="2">BazhouSP</strain>
    </source>
</reference>
<evidence type="ECO:0000256" key="1">
    <source>
        <dbReference type="SAM" id="MobiDB-lite"/>
    </source>
</evidence>
<dbReference type="AlphaFoldDB" id="A0AAD4MDK8"/>
<protein>
    <submittedName>
        <fullName evidence="2">Uncharacterized protein</fullName>
    </submittedName>
</protein>